<organism evidence="4 5">
    <name type="scientific">Selenomonas ruminantium</name>
    <dbReference type="NCBI Taxonomy" id="971"/>
    <lineage>
        <taxon>Bacteria</taxon>
        <taxon>Bacillati</taxon>
        <taxon>Bacillota</taxon>
        <taxon>Negativicutes</taxon>
        <taxon>Selenomonadales</taxon>
        <taxon>Selenomonadaceae</taxon>
        <taxon>Selenomonas</taxon>
    </lineage>
</organism>
<dbReference type="AlphaFoldDB" id="A0A1K1MHG2"/>
<dbReference type="EMBL" id="FNQG01000002">
    <property type="protein sequence ID" value="SDZ73858.1"/>
    <property type="molecule type" value="Genomic_DNA"/>
</dbReference>
<evidence type="ECO:0000313" key="7">
    <source>
        <dbReference type="Proteomes" id="UP000183843"/>
    </source>
</evidence>
<evidence type="ECO:0000313" key="4">
    <source>
        <dbReference type="EMBL" id="SFW22573.1"/>
    </source>
</evidence>
<dbReference type="OrthoDB" id="1666728at2"/>
<reference evidence="6 7" key="1">
    <citation type="submission" date="2016-10" db="EMBL/GenBank/DDBJ databases">
        <authorList>
            <person name="de Groot N.N."/>
        </authorList>
    </citation>
    <scope>NUCLEOTIDE SEQUENCE [LARGE SCALE GENOMIC DNA]</scope>
    <source>
        <strain evidence="2 6">DSM 2872</strain>
        <strain evidence="3 7">L14</strain>
    </source>
</reference>
<dbReference type="EMBL" id="SVCA01000001">
    <property type="protein sequence ID" value="MBE6083894.1"/>
    <property type="molecule type" value="Genomic_DNA"/>
</dbReference>
<proteinExistence type="predicted"/>
<reference evidence="1" key="4">
    <citation type="submission" date="2019-04" db="EMBL/GenBank/DDBJ databases">
        <title>Evolution of Biomass-Degrading Anaerobic Consortia Revealed by Metagenomics.</title>
        <authorList>
            <person name="Peng X."/>
        </authorList>
    </citation>
    <scope>NUCLEOTIDE SEQUENCE</scope>
    <source>
        <strain evidence="1">SIG242</strain>
    </source>
</reference>
<evidence type="ECO:0000313" key="1">
    <source>
        <dbReference type="EMBL" id="MBE6083894.1"/>
    </source>
</evidence>
<reference evidence="4" key="3">
    <citation type="submission" date="2016-11" db="EMBL/GenBank/DDBJ databases">
        <authorList>
            <person name="Jaros S."/>
            <person name="Januszkiewicz K."/>
            <person name="Wedrychowicz H."/>
        </authorList>
    </citation>
    <scope>NUCLEOTIDE SEQUENCE [LARGE SCALE GENOMIC DNA]</scope>
    <source>
        <strain evidence="4">C3</strain>
    </source>
</reference>
<name>A0A1K1MHG2_SELRU</name>
<dbReference type="EMBL" id="FOJX01000001">
    <property type="protein sequence ID" value="SFA78579.1"/>
    <property type="molecule type" value="Genomic_DNA"/>
</dbReference>
<dbReference type="Proteomes" id="UP000182958">
    <property type="component" value="Unassembled WGS sequence"/>
</dbReference>
<evidence type="ECO:0000313" key="2">
    <source>
        <dbReference type="EMBL" id="SDZ73858.1"/>
    </source>
</evidence>
<accession>A0A1K1MHG2</accession>
<dbReference type="Proteomes" id="UP000772151">
    <property type="component" value="Unassembled WGS sequence"/>
</dbReference>
<dbReference type="Proteomes" id="UP000183469">
    <property type="component" value="Unassembled WGS sequence"/>
</dbReference>
<sequence>MTMDTQGKELACIERLGTLCAMSEWTEDQLEDMLNMLRDYGASCEYDGYRTGYDEGYNMALADAVEAAQRVSVG</sequence>
<keyword evidence="5" id="KW-1185">Reference proteome</keyword>
<gene>
    <name evidence="1" type="ORF">E7203_00220</name>
    <name evidence="4" type="ORF">SAMN02910323_0860</name>
    <name evidence="3" type="ORF">SAMN05216587_101849</name>
    <name evidence="2" type="ORF">SAMN05660648_00204</name>
</gene>
<protein>
    <submittedName>
        <fullName evidence="4">Uncharacterized protein</fullName>
    </submittedName>
</protein>
<dbReference type="RefSeq" id="WP_026760863.1">
    <property type="nucleotide sequence ID" value="NZ_FNQG01000002.1"/>
</dbReference>
<evidence type="ECO:0000313" key="3">
    <source>
        <dbReference type="EMBL" id="SFA78579.1"/>
    </source>
</evidence>
<dbReference type="EMBL" id="FPJA01000004">
    <property type="protein sequence ID" value="SFW22573.1"/>
    <property type="molecule type" value="Genomic_DNA"/>
</dbReference>
<reference evidence="5" key="2">
    <citation type="submission" date="2016-11" db="EMBL/GenBank/DDBJ databases">
        <authorList>
            <person name="Varghese N."/>
            <person name="Submissions S."/>
        </authorList>
    </citation>
    <scope>NUCLEOTIDE SEQUENCE [LARGE SCALE GENOMIC DNA]</scope>
    <source>
        <strain evidence="5">C3</strain>
    </source>
</reference>
<dbReference type="Proteomes" id="UP000183843">
    <property type="component" value="Unassembled WGS sequence"/>
</dbReference>
<evidence type="ECO:0000313" key="6">
    <source>
        <dbReference type="Proteomes" id="UP000183469"/>
    </source>
</evidence>
<evidence type="ECO:0000313" key="5">
    <source>
        <dbReference type="Proteomes" id="UP000182958"/>
    </source>
</evidence>